<dbReference type="Proteomes" id="UP000028999">
    <property type="component" value="Unassembled WGS sequence"/>
</dbReference>
<reference evidence="1 2" key="1">
    <citation type="journal article" date="2014" name="Science">
        <title>Plant genetics. Early allopolyploid evolution in the post-Neolithic Brassica napus oilseed genome.</title>
        <authorList>
            <person name="Chalhoub B."/>
            <person name="Denoeud F."/>
            <person name="Liu S."/>
            <person name="Parkin I.A."/>
            <person name="Tang H."/>
            <person name="Wang X."/>
            <person name="Chiquet J."/>
            <person name="Belcram H."/>
            <person name="Tong C."/>
            <person name="Samans B."/>
            <person name="Correa M."/>
            <person name="Da Silva C."/>
            <person name="Just J."/>
            <person name="Falentin C."/>
            <person name="Koh C.S."/>
            <person name="Le Clainche I."/>
            <person name="Bernard M."/>
            <person name="Bento P."/>
            <person name="Noel B."/>
            <person name="Labadie K."/>
            <person name="Alberti A."/>
            <person name="Charles M."/>
            <person name="Arnaud D."/>
            <person name="Guo H."/>
            <person name="Daviaud C."/>
            <person name="Alamery S."/>
            <person name="Jabbari K."/>
            <person name="Zhao M."/>
            <person name="Edger P.P."/>
            <person name="Chelaifa H."/>
            <person name="Tack D."/>
            <person name="Lassalle G."/>
            <person name="Mestiri I."/>
            <person name="Schnel N."/>
            <person name="Le Paslier M.C."/>
            <person name="Fan G."/>
            <person name="Renault V."/>
            <person name="Bayer P.E."/>
            <person name="Golicz A.A."/>
            <person name="Manoli S."/>
            <person name="Lee T.H."/>
            <person name="Thi V.H."/>
            <person name="Chalabi S."/>
            <person name="Hu Q."/>
            <person name="Fan C."/>
            <person name="Tollenaere R."/>
            <person name="Lu Y."/>
            <person name="Battail C."/>
            <person name="Shen J."/>
            <person name="Sidebottom C.H."/>
            <person name="Wang X."/>
            <person name="Canaguier A."/>
            <person name="Chauveau A."/>
            <person name="Berard A."/>
            <person name="Deniot G."/>
            <person name="Guan M."/>
            <person name="Liu Z."/>
            <person name="Sun F."/>
            <person name="Lim Y.P."/>
            <person name="Lyons E."/>
            <person name="Town C.D."/>
            <person name="Bancroft I."/>
            <person name="Wang X."/>
            <person name="Meng J."/>
            <person name="Ma J."/>
            <person name="Pires J.C."/>
            <person name="King G.J."/>
            <person name="Brunel D."/>
            <person name="Delourme R."/>
            <person name="Renard M."/>
            <person name="Aury J.M."/>
            <person name="Adams K.L."/>
            <person name="Batley J."/>
            <person name="Snowdon R.J."/>
            <person name="Tost J."/>
            <person name="Edwards D."/>
            <person name="Zhou Y."/>
            <person name="Hua W."/>
            <person name="Sharpe A.G."/>
            <person name="Paterson A.H."/>
            <person name="Guan C."/>
            <person name="Wincker P."/>
        </authorList>
    </citation>
    <scope>NUCLEOTIDE SEQUENCE [LARGE SCALE GENOMIC DNA]</scope>
    <source>
        <strain evidence="2">cv. Darmor-bzh</strain>
    </source>
</reference>
<proteinExistence type="predicted"/>
<gene>
    <name evidence="1" type="primary">BnaC01g38420D</name>
    <name evidence="1" type="ORF">GSBRNA2T00096461001</name>
</gene>
<organism evidence="1 2">
    <name type="scientific">Brassica napus</name>
    <name type="common">Rape</name>
    <dbReference type="NCBI Taxonomy" id="3708"/>
    <lineage>
        <taxon>Eukaryota</taxon>
        <taxon>Viridiplantae</taxon>
        <taxon>Streptophyta</taxon>
        <taxon>Embryophyta</taxon>
        <taxon>Tracheophyta</taxon>
        <taxon>Spermatophyta</taxon>
        <taxon>Magnoliopsida</taxon>
        <taxon>eudicotyledons</taxon>
        <taxon>Gunneridae</taxon>
        <taxon>Pentapetalae</taxon>
        <taxon>rosids</taxon>
        <taxon>malvids</taxon>
        <taxon>Brassicales</taxon>
        <taxon>Brassicaceae</taxon>
        <taxon>Brassiceae</taxon>
        <taxon>Brassica</taxon>
    </lineage>
</organism>
<name>A0A078IKB0_BRANA</name>
<accession>A0A078IKB0</accession>
<evidence type="ECO:0000313" key="2">
    <source>
        <dbReference type="Proteomes" id="UP000028999"/>
    </source>
</evidence>
<sequence>MLLSMAMMIRSRRRV</sequence>
<evidence type="ECO:0000313" key="1">
    <source>
        <dbReference type="EMBL" id="CDY50347.1"/>
    </source>
</evidence>
<dbReference type="PaxDb" id="3708-A0A078IKB0"/>
<protein>
    <submittedName>
        <fullName evidence="1">BnaC01g38420D protein</fullName>
    </submittedName>
</protein>
<dbReference type="EMBL" id="LK032902">
    <property type="protein sequence ID" value="CDY50347.1"/>
    <property type="molecule type" value="Genomic_DNA"/>
</dbReference>
<keyword evidence="2" id="KW-1185">Reference proteome</keyword>